<dbReference type="Pfam" id="PF01083">
    <property type="entry name" value="Cutinase"/>
    <property type="match status" value="1"/>
</dbReference>
<dbReference type="Proteomes" id="UP000193577">
    <property type="component" value="Unassembled WGS sequence"/>
</dbReference>
<comment type="caution">
    <text evidence="9">The sequence shown here is derived from an EMBL/GenBank/DDBJ whole genome shotgun (WGS) entry which is preliminary data.</text>
</comment>
<keyword evidence="7" id="KW-1015">Disulfide bond</keyword>
<evidence type="ECO:0000256" key="1">
    <source>
        <dbReference type="ARBA" id="ARBA00004613"/>
    </source>
</evidence>
<dbReference type="SUPFAM" id="SSF53474">
    <property type="entry name" value="alpha/beta-Hydrolases"/>
    <property type="match status" value="1"/>
</dbReference>
<evidence type="ECO:0000256" key="3">
    <source>
        <dbReference type="ARBA" id="ARBA00022487"/>
    </source>
</evidence>
<protein>
    <recommendedName>
        <fullName evidence="8">Cutinase</fullName>
        <ecNumber evidence="8">3.1.1.-</ecNumber>
    </recommendedName>
</protein>
<dbReference type="EC" id="3.1.1.-" evidence="8"/>
<sequence length="213" mass="21909">MRRNGVIGVLGGAVLMGGLIGLPTGVPLATAEPCPQTEVVFARGSGEPVGPGGVGQAFIDALRARVPDQSIELYPVNYPATHDYRTSAEAGAVDATAHVQSTIAACPQTKIVLGGYSQGAMVTELTSERLPADAADHIAAVTLFGTPTSSYAVDNWGGPVPVLAEAYRAESIDFCIPDDIVCVEGGNMLAHLGYANSPMPQEAADFVADRITG</sequence>
<name>A0AA91ST11_9MYCO</name>
<dbReference type="PROSITE" id="PS00155">
    <property type="entry name" value="CUTINASE_1"/>
    <property type="match status" value="1"/>
</dbReference>
<dbReference type="InterPro" id="IPR000675">
    <property type="entry name" value="Cutinase/axe"/>
</dbReference>
<dbReference type="Gene3D" id="3.40.50.1820">
    <property type="entry name" value="alpha/beta hydrolase"/>
    <property type="match status" value="1"/>
</dbReference>
<evidence type="ECO:0000256" key="2">
    <source>
        <dbReference type="ARBA" id="ARBA00007534"/>
    </source>
</evidence>
<proteinExistence type="inferred from homology"/>
<comment type="subcellular location">
    <subcellularLocation>
        <location evidence="1 8">Secreted</location>
    </subcellularLocation>
</comment>
<dbReference type="InterPro" id="IPR043580">
    <property type="entry name" value="CUTINASE_1"/>
</dbReference>
<dbReference type="PANTHER" id="PTHR33630:SF9">
    <property type="entry name" value="CUTINASE 4"/>
    <property type="match status" value="1"/>
</dbReference>
<keyword evidence="3 8" id="KW-0719">Serine esterase</keyword>
<dbReference type="PANTHER" id="PTHR33630">
    <property type="entry name" value="CUTINASE RV1984C-RELATED-RELATED"/>
    <property type="match status" value="1"/>
</dbReference>
<keyword evidence="6 8" id="KW-0378">Hydrolase</keyword>
<evidence type="ECO:0000256" key="4">
    <source>
        <dbReference type="ARBA" id="ARBA00022525"/>
    </source>
</evidence>
<dbReference type="AlphaFoldDB" id="A0AA91ST11"/>
<gene>
    <name evidence="9" type="ORF">B8W67_02245</name>
</gene>
<dbReference type="GO" id="GO:0052689">
    <property type="term" value="F:carboxylic ester hydrolase activity"/>
    <property type="evidence" value="ECO:0007669"/>
    <property type="project" value="UniProtKB-KW"/>
</dbReference>
<dbReference type="EMBL" id="NCXO01000003">
    <property type="protein sequence ID" value="OSC35563.1"/>
    <property type="molecule type" value="Genomic_DNA"/>
</dbReference>
<evidence type="ECO:0000313" key="10">
    <source>
        <dbReference type="Proteomes" id="UP000193577"/>
    </source>
</evidence>
<comment type="similarity">
    <text evidence="2 8">Belongs to the cutinase family.</text>
</comment>
<organism evidence="9 10">
    <name type="scientific">Mycolicibacillus koreensis</name>
    <dbReference type="NCBI Taxonomy" id="1069220"/>
    <lineage>
        <taxon>Bacteria</taxon>
        <taxon>Bacillati</taxon>
        <taxon>Actinomycetota</taxon>
        <taxon>Actinomycetes</taxon>
        <taxon>Mycobacteriales</taxon>
        <taxon>Mycobacteriaceae</taxon>
        <taxon>Mycolicibacillus</taxon>
    </lineage>
</organism>
<keyword evidence="10" id="KW-1185">Reference proteome</keyword>
<keyword evidence="4 8" id="KW-0964">Secreted</keyword>
<evidence type="ECO:0000313" key="9">
    <source>
        <dbReference type="EMBL" id="OSC35563.1"/>
    </source>
</evidence>
<evidence type="ECO:0000256" key="5">
    <source>
        <dbReference type="ARBA" id="ARBA00022729"/>
    </source>
</evidence>
<dbReference type="GO" id="GO:0005576">
    <property type="term" value="C:extracellular region"/>
    <property type="evidence" value="ECO:0007669"/>
    <property type="project" value="UniProtKB-SubCell"/>
</dbReference>
<dbReference type="RefSeq" id="WP_085302083.1">
    <property type="nucleotide sequence ID" value="NZ_AP022594.1"/>
</dbReference>
<evidence type="ECO:0000256" key="8">
    <source>
        <dbReference type="RuleBase" id="RU361263"/>
    </source>
</evidence>
<evidence type="ECO:0000256" key="7">
    <source>
        <dbReference type="ARBA" id="ARBA00023157"/>
    </source>
</evidence>
<accession>A0AA91ST11</accession>
<keyword evidence="5" id="KW-0732">Signal</keyword>
<dbReference type="SMART" id="SM01110">
    <property type="entry name" value="Cutinase"/>
    <property type="match status" value="1"/>
</dbReference>
<reference evidence="9 10" key="1">
    <citation type="submission" date="2017-04" db="EMBL/GenBank/DDBJ databases">
        <title>The new phylogeny of genus Mycobacterium.</title>
        <authorList>
            <person name="Tortoli E."/>
            <person name="Trovato A."/>
            <person name="Cirillo D.M."/>
        </authorList>
    </citation>
    <scope>NUCLEOTIDE SEQUENCE [LARGE SCALE GENOMIC DNA]</scope>
    <source>
        <strain evidence="9 10">KCTC 19819</strain>
    </source>
</reference>
<dbReference type="InterPro" id="IPR029058">
    <property type="entry name" value="AB_hydrolase_fold"/>
</dbReference>
<comment type="function">
    <text evidence="8">Catalyzes the hydrolysis of complex carboxylic polyesters found in the cell wall of plants. Degrades cutin, a macromolecule that forms the structure of the plant cuticle.</text>
</comment>
<evidence type="ECO:0000256" key="6">
    <source>
        <dbReference type="ARBA" id="ARBA00022801"/>
    </source>
</evidence>